<evidence type="ECO:0000313" key="1">
    <source>
        <dbReference type="EMBL" id="KAK2948304.1"/>
    </source>
</evidence>
<evidence type="ECO:0000313" key="2">
    <source>
        <dbReference type="Proteomes" id="UP001281761"/>
    </source>
</evidence>
<keyword evidence="2" id="KW-1185">Reference proteome</keyword>
<organism evidence="1 2">
    <name type="scientific">Blattamonas nauphoetae</name>
    <dbReference type="NCBI Taxonomy" id="2049346"/>
    <lineage>
        <taxon>Eukaryota</taxon>
        <taxon>Metamonada</taxon>
        <taxon>Preaxostyla</taxon>
        <taxon>Oxymonadida</taxon>
        <taxon>Blattamonas</taxon>
    </lineage>
</organism>
<dbReference type="Proteomes" id="UP001281761">
    <property type="component" value="Unassembled WGS sequence"/>
</dbReference>
<dbReference type="EMBL" id="JARBJD010000179">
    <property type="protein sequence ID" value="KAK2948304.1"/>
    <property type="molecule type" value="Genomic_DNA"/>
</dbReference>
<name>A0ABQ9X9D4_9EUKA</name>
<gene>
    <name evidence="1" type="ORF">BLNAU_16753</name>
</gene>
<sequence>MIRPDDSSTISVSKLIPLAHFLTRILTIVVPSSPDRIHTRNDWNTYGELCSSFITLLLSLINPDNPTDLSFHPLSSLLSIFSIALVRLDTISLSLGLNREFNDLFDLKVIQSNPKARQAVLALTEEGMEDRFEVTIESFSNAPPNKWKGANTQHPSYRFIPGQLGGWINIHHPQNFHQVPPIAAVQPGPFNYPPPFLPPVATSAWRLYQLDDSF</sequence>
<protein>
    <submittedName>
        <fullName evidence="1">Uncharacterized protein</fullName>
    </submittedName>
</protein>
<accession>A0ABQ9X9D4</accession>
<proteinExistence type="predicted"/>
<comment type="caution">
    <text evidence="1">The sequence shown here is derived from an EMBL/GenBank/DDBJ whole genome shotgun (WGS) entry which is preliminary data.</text>
</comment>
<reference evidence="1 2" key="1">
    <citation type="journal article" date="2022" name="bioRxiv">
        <title>Genomics of Preaxostyla Flagellates Illuminates Evolutionary Transitions and the Path Towards Mitochondrial Loss.</title>
        <authorList>
            <person name="Novak L.V.F."/>
            <person name="Treitli S.C."/>
            <person name="Pyrih J."/>
            <person name="Halakuc P."/>
            <person name="Pipaliya S.V."/>
            <person name="Vacek V."/>
            <person name="Brzon O."/>
            <person name="Soukal P."/>
            <person name="Eme L."/>
            <person name="Dacks J.B."/>
            <person name="Karnkowska A."/>
            <person name="Elias M."/>
            <person name="Hampl V."/>
        </authorList>
    </citation>
    <scope>NUCLEOTIDE SEQUENCE [LARGE SCALE GENOMIC DNA]</scope>
    <source>
        <strain evidence="1">NAU3</strain>
        <tissue evidence="1">Gut</tissue>
    </source>
</reference>